<evidence type="ECO:0000313" key="4">
    <source>
        <dbReference type="Proteomes" id="UP000199411"/>
    </source>
</evidence>
<sequence>MKIAIAQFKPKLGKVKENLERIEIFIDEAINKKSDLIIFPELATSGYALRDLVSYASINLQNKDLSNIIQKSNFIDIVLGYAQKEDNLYYNSALYLSEGLILTNRKKVYLPDYGMFEEARYFAKGDTLETTQTKFGKVNILICEEAFHLSVHHFVEQSKSDLTIIISASPYWIYENKADKTKIWDNICNNISSLSGNFVIYVNRAGFEDGVGFFGSSLVYNPFGACIFKGDFLKENLYILDLELSDIAHAKEFMPLLKDKSYGSI</sequence>
<dbReference type="InterPro" id="IPR050345">
    <property type="entry name" value="Aliph_Amidase/BUP"/>
</dbReference>
<evidence type="ECO:0000256" key="1">
    <source>
        <dbReference type="ARBA" id="ARBA00022801"/>
    </source>
</evidence>
<evidence type="ECO:0000313" key="3">
    <source>
        <dbReference type="EMBL" id="SDC35245.1"/>
    </source>
</evidence>
<evidence type="ECO:0000259" key="2">
    <source>
        <dbReference type="PROSITE" id="PS50263"/>
    </source>
</evidence>
<dbReference type="RefSeq" id="WP_092128172.1">
    <property type="nucleotide sequence ID" value="NZ_FMYU01000004.1"/>
</dbReference>
<dbReference type="AlphaFoldDB" id="A0A1G6KXP6"/>
<dbReference type="GO" id="GO:0050126">
    <property type="term" value="F:N-carbamoylputrescine amidase activity"/>
    <property type="evidence" value="ECO:0007669"/>
    <property type="project" value="TreeGrafter"/>
</dbReference>
<dbReference type="GO" id="GO:0033388">
    <property type="term" value="P:putrescine biosynthetic process from arginine"/>
    <property type="evidence" value="ECO:0007669"/>
    <property type="project" value="TreeGrafter"/>
</dbReference>
<feature type="domain" description="CN hydrolase" evidence="2">
    <location>
        <begin position="1"/>
        <end position="244"/>
    </location>
</feature>
<protein>
    <submittedName>
        <fullName evidence="3">Predicted amidohydrolase</fullName>
    </submittedName>
</protein>
<dbReference type="EMBL" id="FMYU01000004">
    <property type="protein sequence ID" value="SDC35245.1"/>
    <property type="molecule type" value="Genomic_DNA"/>
</dbReference>
<keyword evidence="4" id="KW-1185">Reference proteome</keyword>
<dbReference type="PANTHER" id="PTHR43674:SF2">
    <property type="entry name" value="BETA-UREIDOPROPIONASE"/>
    <property type="match status" value="1"/>
</dbReference>
<organism evidence="3 4">
    <name type="scientific">Desulfurella multipotens</name>
    <dbReference type="NCBI Taxonomy" id="79269"/>
    <lineage>
        <taxon>Bacteria</taxon>
        <taxon>Pseudomonadati</taxon>
        <taxon>Campylobacterota</taxon>
        <taxon>Desulfurellia</taxon>
        <taxon>Desulfurellales</taxon>
        <taxon>Desulfurellaceae</taxon>
        <taxon>Desulfurella</taxon>
    </lineage>
</organism>
<proteinExistence type="predicted"/>
<accession>A0A1G6KXP6</accession>
<dbReference type="Pfam" id="PF00795">
    <property type="entry name" value="CN_hydrolase"/>
    <property type="match status" value="1"/>
</dbReference>
<dbReference type="PROSITE" id="PS50263">
    <property type="entry name" value="CN_HYDROLASE"/>
    <property type="match status" value="1"/>
</dbReference>
<name>A0A1G6KXP6_9BACT</name>
<dbReference type="SUPFAM" id="SSF56317">
    <property type="entry name" value="Carbon-nitrogen hydrolase"/>
    <property type="match status" value="1"/>
</dbReference>
<dbReference type="InterPro" id="IPR036526">
    <property type="entry name" value="C-N_Hydrolase_sf"/>
</dbReference>
<reference evidence="4" key="1">
    <citation type="submission" date="2016-10" db="EMBL/GenBank/DDBJ databases">
        <authorList>
            <person name="Varghese N."/>
            <person name="Submissions S."/>
        </authorList>
    </citation>
    <scope>NUCLEOTIDE SEQUENCE [LARGE SCALE GENOMIC DNA]</scope>
    <source>
        <strain evidence="4">DSM 8415</strain>
    </source>
</reference>
<dbReference type="OrthoDB" id="9799210at2"/>
<dbReference type="Proteomes" id="UP000199411">
    <property type="component" value="Unassembled WGS sequence"/>
</dbReference>
<keyword evidence="1 3" id="KW-0378">Hydrolase</keyword>
<gene>
    <name evidence="3" type="ORF">SAMN05660835_00708</name>
</gene>
<dbReference type="InterPro" id="IPR003010">
    <property type="entry name" value="C-N_Hydrolase"/>
</dbReference>
<dbReference type="PANTHER" id="PTHR43674">
    <property type="entry name" value="NITRILASE C965.09-RELATED"/>
    <property type="match status" value="1"/>
</dbReference>
<dbReference type="Gene3D" id="3.60.110.10">
    <property type="entry name" value="Carbon-nitrogen hydrolase"/>
    <property type="match status" value="1"/>
</dbReference>